<sequence length="178" mass="17945">MADHCDGGGEGEVIDRVEDRGGPMETQTGDRTTVEEAAGVSAVVTGSGGDGGEDQQQEVSDEEKDRVTEVNPRARVLSGAVGSIPEAEGSSAEAEGPPMVGGDSGDGSNSGAVGDDTGTNGSPPRDSMKGKGVAVEEEHVKDTTGEETMDSCDIPGRGHCVQATGDSSHLIASHADHL</sequence>
<name>A0ACC0N281_RHOML</name>
<dbReference type="EMBL" id="CM046394">
    <property type="protein sequence ID" value="KAI8546939.1"/>
    <property type="molecule type" value="Genomic_DNA"/>
</dbReference>
<comment type="caution">
    <text evidence="1">The sequence shown here is derived from an EMBL/GenBank/DDBJ whole genome shotgun (WGS) entry which is preliminary data.</text>
</comment>
<protein>
    <submittedName>
        <fullName evidence="1">Uncharacterized protein</fullName>
    </submittedName>
</protein>
<gene>
    <name evidence="1" type="ORF">RHMOL_Rhmol07G0158700</name>
</gene>
<evidence type="ECO:0000313" key="2">
    <source>
        <dbReference type="Proteomes" id="UP001062846"/>
    </source>
</evidence>
<evidence type="ECO:0000313" key="1">
    <source>
        <dbReference type="EMBL" id="KAI8546939.1"/>
    </source>
</evidence>
<proteinExistence type="predicted"/>
<reference evidence="1" key="1">
    <citation type="submission" date="2022-02" db="EMBL/GenBank/DDBJ databases">
        <title>Plant Genome Project.</title>
        <authorList>
            <person name="Zhang R.-G."/>
        </authorList>
    </citation>
    <scope>NUCLEOTIDE SEQUENCE</scope>
    <source>
        <strain evidence="1">AT1</strain>
    </source>
</reference>
<keyword evidence="2" id="KW-1185">Reference proteome</keyword>
<accession>A0ACC0N281</accession>
<dbReference type="Proteomes" id="UP001062846">
    <property type="component" value="Chromosome 7"/>
</dbReference>
<organism evidence="1 2">
    <name type="scientific">Rhododendron molle</name>
    <name type="common">Chinese azalea</name>
    <name type="synonym">Azalea mollis</name>
    <dbReference type="NCBI Taxonomy" id="49168"/>
    <lineage>
        <taxon>Eukaryota</taxon>
        <taxon>Viridiplantae</taxon>
        <taxon>Streptophyta</taxon>
        <taxon>Embryophyta</taxon>
        <taxon>Tracheophyta</taxon>
        <taxon>Spermatophyta</taxon>
        <taxon>Magnoliopsida</taxon>
        <taxon>eudicotyledons</taxon>
        <taxon>Gunneridae</taxon>
        <taxon>Pentapetalae</taxon>
        <taxon>asterids</taxon>
        <taxon>Ericales</taxon>
        <taxon>Ericaceae</taxon>
        <taxon>Ericoideae</taxon>
        <taxon>Rhodoreae</taxon>
        <taxon>Rhododendron</taxon>
    </lineage>
</organism>